<evidence type="ECO:0000313" key="4">
    <source>
        <dbReference type="Proteomes" id="UP000515220"/>
    </source>
</evidence>
<keyword evidence="3" id="KW-0012">Acyltransferase</keyword>
<evidence type="ECO:0000313" key="3">
    <source>
        <dbReference type="EMBL" id="BCI68138.1"/>
    </source>
</evidence>
<dbReference type="PANTHER" id="PTHR23028:SF131">
    <property type="entry name" value="BLR2367 PROTEIN"/>
    <property type="match status" value="1"/>
</dbReference>
<keyword evidence="1" id="KW-0812">Transmembrane</keyword>
<dbReference type="InterPro" id="IPR002656">
    <property type="entry name" value="Acyl_transf_3_dom"/>
</dbReference>
<feature type="transmembrane region" description="Helical" evidence="1">
    <location>
        <begin position="238"/>
        <end position="259"/>
    </location>
</feature>
<feature type="transmembrane region" description="Helical" evidence="1">
    <location>
        <begin position="311"/>
        <end position="329"/>
    </location>
</feature>
<evidence type="ECO:0000259" key="2">
    <source>
        <dbReference type="Pfam" id="PF01757"/>
    </source>
</evidence>
<dbReference type="Proteomes" id="UP000515220">
    <property type="component" value="Chromosome"/>
</dbReference>
<dbReference type="RefSeq" id="WP_099347979.1">
    <property type="nucleotide sequence ID" value="NZ_AP023326.1"/>
</dbReference>
<dbReference type="Pfam" id="PF01757">
    <property type="entry name" value="Acyl_transf_3"/>
    <property type="match status" value="1"/>
</dbReference>
<feature type="domain" description="Acyltransferase 3" evidence="2">
    <location>
        <begin position="8"/>
        <end position="324"/>
    </location>
</feature>
<dbReference type="GO" id="GO:0016020">
    <property type="term" value="C:membrane"/>
    <property type="evidence" value="ECO:0007669"/>
    <property type="project" value="TreeGrafter"/>
</dbReference>
<evidence type="ECO:0000256" key="1">
    <source>
        <dbReference type="SAM" id="Phobius"/>
    </source>
</evidence>
<dbReference type="GO" id="GO:0016747">
    <property type="term" value="F:acyltransferase activity, transferring groups other than amino-acyl groups"/>
    <property type="evidence" value="ECO:0007669"/>
    <property type="project" value="InterPro"/>
</dbReference>
<protein>
    <submittedName>
        <fullName evidence="3">Acyltransferase</fullName>
    </submittedName>
</protein>
<keyword evidence="1" id="KW-0472">Membrane</keyword>
<keyword evidence="3" id="KW-0808">Transferase</keyword>
<feature type="transmembrane region" description="Helical" evidence="1">
    <location>
        <begin position="41"/>
        <end position="64"/>
    </location>
</feature>
<dbReference type="AlphaFoldDB" id="A0A6S6PJX5"/>
<gene>
    <name evidence="3" type="ORF">AAJCM20276_27620</name>
</gene>
<feature type="transmembrane region" description="Helical" evidence="1">
    <location>
        <begin position="271"/>
        <end position="291"/>
    </location>
</feature>
<accession>A0A6S6PJX5</accession>
<reference evidence="3 4" key="1">
    <citation type="submission" date="2020-07" db="EMBL/GenBank/DDBJ databases">
        <title>Complete Genome Sequence of an acetic acid bacterium, Acetobacter aceti JCM20276.</title>
        <authorList>
            <person name="Hirose Y."/>
            <person name="Mihara H."/>
        </authorList>
    </citation>
    <scope>NUCLEOTIDE SEQUENCE [LARGE SCALE GENOMIC DNA]</scope>
    <source>
        <strain evidence="3 4">JCM20276</strain>
    </source>
</reference>
<feature type="transmembrane region" description="Helical" evidence="1">
    <location>
        <begin position="85"/>
        <end position="105"/>
    </location>
</feature>
<dbReference type="GO" id="GO:0000271">
    <property type="term" value="P:polysaccharide biosynthetic process"/>
    <property type="evidence" value="ECO:0007669"/>
    <property type="project" value="TreeGrafter"/>
</dbReference>
<dbReference type="EMBL" id="AP023326">
    <property type="protein sequence ID" value="BCI68138.1"/>
    <property type="molecule type" value="Genomic_DNA"/>
</dbReference>
<feature type="transmembrane region" description="Helical" evidence="1">
    <location>
        <begin position="162"/>
        <end position="178"/>
    </location>
</feature>
<sequence length="363" mass="42058">MDTKKEIKSLTGIRGIAACWIVAYHTWLAGNHRVSGYIGTFLLHGYLAVDLFFILSGLVMSMSYGHLFEKRWEVSDYFSLMIRRIARLWPLYIVTLIVTGILTYFIEGKTFPVVVWLANFTMIQTWGIGESINGASWSVSVEWAIYFIFPFIFFPALKMHRIVPFVSFFILVLIIKIGENSGIQRKGPLDIFDPHSALPLMRCFAEFLLGMICYRISFSEYGFFHSKLISVIIQTVTFASLFVSGMDIVSVFLFSSCLVTLTNERNYLSRIVSWTPIYYLGVWSYAIYLWHRSFLFMIGDVWNGHHTVLRPMIIFVILLIVSCLSYYFIEQPWQKKIRRLDRIFSQKSYPGIKISDNIGVNNL</sequence>
<keyword evidence="1" id="KW-1133">Transmembrane helix</keyword>
<feature type="transmembrane region" description="Helical" evidence="1">
    <location>
        <begin position="12"/>
        <end position="29"/>
    </location>
</feature>
<name>A0A6S6PJX5_ACEAC</name>
<feature type="transmembrane region" description="Helical" evidence="1">
    <location>
        <begin position="135"/>
        <end position="156"/>
    </location>
</feature>
<dbReference type="PANTHER" id="PTHR23028">
    <property type="entry name" value="ACETYLTRANSFERASE"/>
    <property type="match status" value="1"/>
</dbReference>
<proteinExistence type="predicted"/>
<organism evidence="3 4">
    <name type="scientific">Acetobacter aceti</name>
    <dbReference type="NCBI Taxonomy" id="435"/>
    <lineage>
        <taxon>Bacteria</taxon>
        <taxon>Pseudomonadati</taxon>
        <taxon>Pseudomonadota</taxon>
        <taxon>Alphaproteobacteria</taxon>
        <taxon>Acetobacterales</taxon>
        <taxon>Acetobacteraceae</taxon>
        <taxon>Acetobacter</taxon>
        <taxon>Acetobacter subgen. Acetobacter</taxon>
    </lineage>
</organism>
<dbReference type="InterPro" id="IPR050879">
    <property type="entry name" value="Acyltransferase_3"/>
</dbReference>